<evidence type="ECO:0000256" key="10">
    <source>
        <dbReference type="ARBA" id="ARBA00022573"/>
    </source>
</evidence>
<protein>
    <recommendedName>
        <fullName evidence="16">Adenosylcobinamide kinase</fullName>
        <ecNumber evidence="8">2.7.1.156</ecNumber>
        <ecNumber evidence="9">2.7.7.62</ecNumber>
    </recommendedName>
    <alternativeName>
        <fullName evidence="17">Adenosylcobinamide-phosphate guanylyltransferase</fullName>
    </alternativeName>
</protein>
<evidence type="ECO:0000256" key="4">
    <source>
        <dbReference type="ARBA" id="ARBA00003889"/>
    </source>
</evidence>
<evidence type="ECO:0000256" key="12">
    <source>
        <dbReference type="ARBA" id="ARBA00022741"/>
    </source>
</evidence>
<feature type="active site" description="GMP-histidine intermediate" evidence="18">
    <location>
        <position position="50"/>
    </location>
</feature>
<evidence type="ECO:0000256" key="3">
    <source>
        <dbReference type="ARBA" id="ARBA00001522"/>
    </source>
</evidence>
<dbReference type="NCBIfam" id="NF004469">
    <property type="entry name" value="PRK05800.1"/>
    <property type="match status" value="1"/>
</dbReference>
<evidence type="ECO:0000256" key="14">
    <source>
        <dbReference type="ARBA" id="ARBA00022840"/>
    </source>
</evidence>
<keyword evidence="13 20" id="KW-0418">Kinase</keyword>
<feature type="binding site" evidence="19">
    <location>
        <position position="84"/>
    </location>
    <ligand>
        <name>GTP</name>
        <dbReference type="ChEBI" id="CHEBI:37565"/>
    </ligand>
</feature>
<evidence type="ECO:0000256" key="15">
    <source>
        <dbReference type="ARBA" id="ARBA00023134"/>
    </source>
</evidence>
<name>A0A915U277_9BACT</name>
<evidence type="ECO:0000256" key="16">
    <source>
        <dbReference type="ARBA" id="ARBA00029570"/>
    </source>
</evidence>
<reference evidence="20" key="1">
    <citation type="submission" date="2020-12" db="EMBL/GenBank/DDBJ databases">
        <title>Desulfobium dissulfuricans gen. nov., sp. nov., a novel mesophilic, sulfate-reducing bacterium isolated from a deep-sea hydrothermal vent.</title>
        <authorList>
            <person name="Hashimoto Y."/>
            <person name="Tame A."/>
            <person name="Sawayama S."/>
            <person name="Miyazaki J."/>
            <person name="Takai K."/>
            <person name="Nakagawa S."/>
        </authorList>
    </citation>
    <scope>NUCLEOTIDE SEQUENCE</scope>
    <source>
        <strain evidence="20">GF1</strain>
    </source>
</reference>
<dbReference type="AlphaFoldDB" id="A0A915U277"/>
<comment type="catalytic activity">
    <reaction evidence="1">
        <text>adenosylcob(III)inamide + ATP = adenosylcob(III)inamide phosphate + ADP + H(+)</text>
        <dbReference type="Rhea" id="RHEA:15769"/>
        <dbReference type="ChEBI" id="CHEBI:2480"/>
        <dbReference type="ChEBI" id="CHEBI:15378"/>
        <dbReference type="ChEBI" id="CHEBI:30616"/>
        <dbReference type="ChEBI" id="CHEBI:58502"/>
        <dbReference type="ChEBI" id="CHEBI:456216"/>
        <dbReference type="EC" id="2.7.1.156"/>
    </reaction>
</comment>
<dbReference type="EMBL" id="AP024233">
    <property type="protein sequence ID" value="BCO09167.1"/>
    <property type="molecule type" value="Genomic_DNA"/>
</dbReference>
<evidence type="ECO:0000256" key="17">
    <source>
        <dbReference type="ARBA" id="ARBA00030571"/>
    </source>
</evidence>
<comment type="catalytic activity">
    <reaction evidence="2">
        <text>adenosylcob(III)inamide phosphate + GTP + H(+) = adenosylcob(III)inamide-GDP + diphosphate</text>
        <dbReference type="Rhea" id="RHEA:22712"/>
        <dbReference type="ChEBI" id="CHEBI:15378"/>
        <dbReference type="ChEBI" id="CHEBI:33019"/>
        <dbReference type="ChEBI" id="CHEBI:37565"/>
        <dbReference type="ChEBI" id="CHEBI:58502"/>
        <dbReference type="ChEBI" id="CHEBI:60487"/>
        <dbReference type="EC" id="2.7.7.62"/>
    </reaction>
</comment>
<dbReference type="Pfam" id="PF02283">
    <property type="entry name" value="CobU"/>
    <property type="match status" value="1"/>
</dbReference>
<evidence type="ECO:0000313" key="20">
    <source>
        <dbReference type="EMBL" id="BCO09167.1"/>
    </source>
</evidence>
<proteinExistence type="inferred from homology"/>
<evidence type="ECO:0000256" key="19">
    <source>
        <dbReference type="PIRSR" id="PIRSR006135-2"/>
    </source>
</evidence>
<dbReference type="KEGG" id="ddu:GF1_15430"/>
<dbReference type="GO" id="GO:0043752">
    <property type="term" value="F:adenosylcobinamide kinase activity"/>
    <property type="evidence" value="ECO:0007669"/>
    <property type="project" value="UniProtKB-EC"/>
</dbReference>
<comment type="function">
    <text evidence="4">Catalyzes ATP-dependent phosphorylation of adenosylcobinamide and addition of GMP to adenosylcobinamide phosphate.</text>
</comment>
<comment type="catalytic activity">
    <reaction evidence="3">
        <text>adenosylcob(III)inamide + GTP = adenosylcob(III)inamide phosphate + GDP + H(+)</text>
        <dbReference type="Rhea" id="RHEA:15765"/>
        <dbReference type="ChEBI" id="CHEBI:2480"/>
        <dbReference type="ChEBI" id="CHEBI:15378"/>
        <dbReference type="ChEBI" id="CHEBI:37565"/>
        <dbReference type="ChEBI" id="CHEBI:58189"/>
        <dbReference type="ChEBI" id="CHEBI:58502"/>
        <dbReference type="EC" id="2.7.1.156"/>
    </reaction>
</comment>
<feature type="binding site" evidence="19">
    <location>
        <begin position="9"/>
        <end position="16"/>
    </location>
    <ligand>
        <name>GTP</name>
        <dbReference type="ChEBI" id="CHEBI:37565"/>
    </ligand>
</feature>
<keyword evidence="11" id="KW-0808">Transferase</keyword>
<feature type="binding site" evidence="19">
    <location>
        <position position="63"/>
    </location>
    <ligand>
        <name>GTP</name>
        <dbReference type="ChEBI" id="CHEBI:37565"/>
    </ligand>
</feature>
<dbReference type="PANTHER" id="PTHR34848:SF1">
    <property type="entry name" value="BIFUNCTIONAL ADENOSYLCOBALAMIN BIOSYNTHESIS PROTEIN COBU"/>
    <property type="match status" value="1"/>
</dbReference>
<evidence type="ECO:0000256" key="7">
    <source>
        <dbReference type="ARBA" id="ARBA00007490"/>
    </source>
</evidence>
<dbReference type="RefSeq" id="WP_267929033.1">
    <property type="nucleotide sequence ID" value="NZ_AP024233.1"/>
</dbReference>
<dbReference type="GO" id="GO:0005524">
    <property type="term" value="F:ATP binding"/>
    <property type="evidence" value="ECO:0007669"/>
    <property type="project" value="UniProtKB-KW"/>
</dbReference>
<dbReference type="Gene3D" id="3.40.50.300">
    <property type="entry name" value="P-loop containing nucleotide triphosphate hydrolases"/>
    <property type="match status" value="1"/>
</dbReference>
<accession>A0A915U277</accession>
<dbReference type="CDD" id="cd00544">
    <property type="entry name" value="CobU"/>
    <property type="match status" value="1"/>
</dbReference>
<keyword evidence="10" id="KW-0169">Cobalamin biosynthesis</keyword>
<dbReference type="EC" id="2.7.7.62" evidence="9"/>
<evidence type="ECO:0000256" key="18">
    <source>
        <dbReference type="PIRSR" id="PIRSR006135-1"/>
    </source>
</evidence>
<dbReference type="InterPro" id="IPR003203">
    <property type="entry name" value="CobU/CobP"/>
</dbReference>
<sequence length="179" mass="20136">MGHVILITGGCRSGKSAFAQQLAEETGDQLLFLATSPPLDREMQERIRLHREERAHRGWQTVEEQQCPARIIRESPPGATILLDCLTLWINNMLYLAEKEGKLLDEKTVRGKAEELLLTCRERPGTVIMVTNEVGLGIVPENRLARRYRDLVGRCNQCIGREADEVYLVSCGVPLKLKG</sequence>
<dbReference type="GO" id="GO:0005525">
    <property type="term" value="F:GTP binding"/>
    <property type="evidence" value="ECO:0007669"/>
    <property type="project" value="UniProtKB-KW"/>
</dbReference>
<dbReference type="Proteomes" id="UP001063350">
    <property type="component" value="Chromosome"/>
</dbReference>
<feature type="binding site" evidence="19">
    <location>
        <begin position="34"/>
        <end position="36"/>
    </location>
    <ligand>
        <name>GTP</name>
        <dbReference type="ChEBI" id="CHEBI:37565"/>
    </ligand>
</feature>
<dbReference type="GO" id="GO:0008820">
    <property type="term" value="F:cobinamide phosphate guanylyltransferase activity"/>
    <property type="evidence" value="ECO:0007669"/>
    <property type="project" value="UniProtKB-EC"/>
</dbReference>
<feature type="binding site" evidence="19">
    <location>
        <begin position="51"/>
        <end position="54"/>
    </location>
    <ligand>
        <name>GTP</name>
        <dbReference type="ChEBI" id="CHEBI:37565"/>
    </ligand>
</feature>
<evidence type="ECO:0000256" key="2">
    <source>
        <dbReference type="ARBA" id="ARBA00000711"/>
    </source>
</evidence>
<dbReference type="InterPro" id="IPR027417">
    <property type="entry name" value="P-loop_NTPase"/>
</dbReference>
<dbReference type="SUPFAM" id="SSF52540">
    <property type="entry name" value="P-loop containing nucleoside triphosphate hydrolases"/>
    <property type="match status" value="1"/>
</dbReference>
<dbReference type="PANTHER" id="PTHR34848">
    <property type="match status" value="1"/>
</dbReference>
<evidence type="ECO:0000256" key="5">
    <source>
        <dbReference type="ARBA" id="ARBA00004692"/>
    </source>
</evidence>
<comment type="similarity">
    <text evidence="7">Belongs to the CobU/CobP family.</text>
</comment>
<comment type="pathway">
    <text evidence="5">Cofactor biosynthesis; adenosylcobalamin biosynthesis; adenosylcobalamin from cob(II)yrinate a,c-diamide: step 6/7.</text>
</comment>
<keyword evidence="14" id="KW-0067">ATP-binding</keyword>
<dbReference type="EC" id="2.7.1.156" evidence="8"/>
<organism evidence="20 21">
    <name type="scientific">Desulfolithobacter dissulfuricans</name>
    <dbReference type="NCBI Taxonomy" id="2795293"/>
    <lineage>
        <taxon>Bacteria</taxon>
        <taxon>Pseudomonadati</taxon>
        <taxon>Thermodesulfobacteriota</taxon>
        <taxon>Desulfobulbia</taxon>
        <taxon>Desulfobulbales</taxon>
        <taxon>Desulfobulbaceae</taxon>
        <taxon>Desulfolithobacter</taxon>
    </lineage>
</organism>
<evidence type="ECO:0000256" key="6">
    <source>
        <dbReference type="ARBA" id="ARBA00005159"/>
    </source>
</evidence>
<evidence type="ECO:0000256" key="8">
    <source>
        <dbReference type="ARBA" id="ARBA00012016"/>
    </source>
</evidence>
<evidence type="ECO:0000256" key="11">
    <source>
        <dbReference type="ARBA" id="ARBA00022679"/>
    </source>
</evidence>
<dbReference type="GO" id="GO:0009236">
    <property type="term" value="P:cobalamin biosynthetic process"/>
    <property type="evidence" value="ECO:0007669"/>
    <property type="project" value="UniProtKB-KW"/>
</dbReference>
<comment type="pathway">
    <text evidence="6">Cofactor biosynthesis; adenosylcobalamin biosynthesis; adenosylcobalamin from cob(II)yrinate a,c-diamide: step 5/7.</text>
</comment>
<dbReference type="PIRSF" id="PIRSF006135">
    <property type="entry name" value="CobU"/>
    <property type="match status" value="1"/>
</dbReference>
<keyword evidence="21" id="KW-1185">Reference proteome</keyword>
<keyword evidence="15 19" id="KW-0342">GTP-binding</keyword>
<evidence type="ECO:0000256" key="13">
    <source>
        <dbReference type="ARBA" id="ARBA00022777"/>
    </source>
</evidence>
<evidence type="ECO:0000313" key="21">
    <source>
        <dbReference type="Proteomes" id="UP001063350"/>
    </source>
</evidence>
<evidence type="ECO:0000256" key="9">
    <source>
        <dbReference type="ARBA" id="ARBA00012523"/>
    </source>
</evidence>
<gene>
    <name evidence="20" type="primary">cobP</name>
    <name evidence="20" type="ORF">GF1_15430</name>
</gene>
<keyword evidence="12 19" id="KW-0547">Nucleotide-binding</keyword>
<evidence type="ECO:0000256" key="1">
    <source>
        <dbReference type="ARBA" id="ARBA00000312"/>
    </source>
</evidence>